<dbReference type="Gene3D" id="1.10.3720.10">
    <property type="entry name" value="MetI-like"/>
    <property type="match status" value="1"/>
</dbReference>
<dbReference type="STRING" id="1160895.CM19_02705"/>
<evidence type="ECO:0000256" key="5">
    <source>
        <dbReference type="SAM" id="Phobius"/>
    </source>
</evidence>
<dbReference type="InterPro" id="IPR035906">
    <property type="entry name" value="MetI-like_sf"/>
</dbReference>
<organism evidence="6 7">
    <name type="scientific">Candidatus Acidianus copahuensis</name>
    <dbReference type="NCBI Taxonomy" id="1160895"/>
    <lineage>
        <taxon>Archaea</taxon>
        <taxon>Thermoproteota</taxon>
        <taxon>Thermoprotei</taxon>
        <taxon>Sulfolobales</taxon>
        <taxon>Sulfolobaceae</taxon>
        <taxon>Acidianus</taxon>
    </lineage>
</organism>
<evidence type="ECO:0000256" key="3">
    <source>
        <dbReference type="ARBA" id="ARBA00022989"/>
    </source>
</evidence>
<protein>
    <submittedName>
        <fullName evidence="6">Peptide ABC transporter permease</fullName>
    </submittedName>
</protein>
<dbReference type="RefSeq" id="WP_048098850.1">
    <property type="nucleotide sequence ID" value="NZ_JFZT01000017.1"/>
</dbReference>
<evidence type="ECO:0000313" key="7">
    <source>
        <dbReference type="Proteomes" id="UP000024332"/>
    </source>
</evidence>
<evidence type="ECO:0000256" key="1">
    <source>
        <dbReference type="ARBA" id="ARBA00004141"/>
    </source>
</evidence>
<sequence length="253" mass="27854">MPKSMIFFIIFIILSIFFYFFILPSGKPLQPPSLEYPLGTYLNGNNMINTNADAIVNTLIFGFIVGIIETTLALSFGYFSGISKRNIEIFMARVMDGVTALPRIPLLLAIALIYGTPTGNSLISNFFFVILIVALTGWSNYARQVSKTISENKIITISKELLPKFPFYLSLSLSSTSLKIFGKKIIIPAMVDGISTYTAMGVIAGVGDPSFPTLTTLLTTSSKLLPDWWLFLIPALLRAVLVVSLLYIADKVK</sequence>
<reference evidence="6 7" key="1">
    <citation type="submission" date="2014-03" db="EMBL/GenBank/DDBJ databases">
        <title>Draft genome sequence of the novel thermoacidophilic archaea Acidianus copahuensis ALE1 strain, isolated from Copahue volcanic area in Neuquen Argentina.</title>
        <authorList>
            <person name="Urbieta M.S."/>
            <person name="Rascovan N."/>
            <person name="Castro C."/>
            <person name="Revale S."/>
            <person name="Giaveno M.A."/>
            <person name="Vazquez M.P."/>
            <person name="Donati E.R."/>
        </authorList>
    </citation>
    <scope>NUCLEOTIDE SEQUENCE [LARGE SCALE GENOMIC DNA]</scope>
    <source>
        <strain evidence="6 7">ALE1</strain>
    </source>
</reference>
<feature type="transmembrane region" description="Helical" evidence="5">
    <location>
        <begin position="228"/>
        <end position="249"/>
    </location>
</feature>
<gene>
    <name evidence="6" type="ORF">CM19_02705</name>
</gene>
<proteinExistence type="predicted"/>
<comment type="subcellular location">
    <subcellularLocation>
        <location evidence="1">Membrane</location>
        <topology evidence="1">Multi-pass membrane protein</topology>
    </subcellularLocation>
</comment>
<keyword evidence="2 5" id="KW-0812">Transmembrane</keyword>
<evidence type="ECO:0000256" key="2">
    <source>
        <dbReference type="ARBA" id="ARBA00022692"/>
    </source>
</evidence>
<dbReference type="PANTHER" id="PTHR43839:SF3">
    <property type="entry name" value="OLIGOPEPTIDE ABC TRANSPORTER, PERMEASE PROTEIN"/>
    <property type="match status" value="1"/>
</dbReference>
<dbReference type="EMBL" id="JFZT01000017">
    <property type="protein sequence ID" value="EZQ11126.1"/>
    <property type="molecule type" value="Genomic_DNA"/>
</dbReference>
<evidence type="ECO:0000313" key="6">
    <source>
        <dbReference type="EMBL" id="EZQ11126.1"/>
    </source>
</evidence>
<keyword evidence="4 5" id="KW-0472">Membrane</keyword>
<accession>A0A031LTK8</accession>
<name>A0A031LTK8_9CREN</name>
<feature type="transmembrane region" description="Helical" evidence="5">
    <location>
        <begin position="185"/>
        <end position="208"/>
    </location>
</feature>
<feature type="transmembrane region" description="Helical" evidence="5">
    <location>
        <begin position="5"/>
        <end position="23"/>
    </location>
</feature>
<dbReference type="Proteomes" id="UP000024332">
    <property type="component" value="Unassembled WGS sequence"/>
</dbReference>
<keyword evidence="7" id="KW-1185">Reference proteome</keyword>
<dbReference type="OrthoDB" id="41628at2157"/>
<feature type="transmembrane region" description="Helical" evidence="5">
    <location>
        <begin position="54"/>
        <end position="79"/>
    </location>
</feature>
<evidence type="ECO:0000256" key="4">
    <source>
        <dbReference type="ARBA" id="ARBA00023136"/>
    </source>
</evidence>
<comment type="caution">
    <text evidence="6">The sequence shown here is derived from an EMBL/GenBank/DDBJ whole genome shotgun (WGS) entry which is preliminary data.</text>
</comment>
<dbReference type="AlphaFoldDB" id="A0A031LTK8"/>
<dbReference type="PANTHER" id="PTHR43839">
    <property type="entry name" value="OPPC IN A BINDING PROTEIN-DEPENDENT TRANSPORT SYSTEM"/>
    <property type="match status" value="1"/>
</dbReference>
<dbReference type="GO" id="GO:0016020">
    <property type="term" value="C:membrane"/>
    <property type="evidence" value="ECO:0007669"/>
    <property type="project" value="UniProtKB-SubCell"/>
</dbReference>
<feature type="transmembrane region" description="Helical" evidence="5">
    <location>
        <begin position="122"/>
        <end position="141"/>
    </location>
</feature>
<feature type="transmembrane region" description="Helical" evidence="5">
    <location>
        <begin position="100"/>
        <end position="116"/>
    </location>
</feature>
<keyword evidence="3 5" id="KW-1133">Transmembrane helix</keyword>